<protein>
    <submittedName>
        <fullName evidence="2">Uncharacterized protein</fullName>
    </submittedName>
</protein>
<dbReference type="EMBL" id="CP119391">
    <property type="protein sequence ID" value="WNK20388.1"/>
    <property type="molecule type" value="Genomic_DNA"/>
</dbReference>
<name>A0ABY9YZS5_9GAMM</name>
<keyword evidence="1" id="KW-0472">Membrane</keyword>
<proteinExistence type="predicted"/>
<sequence length="62" mass="7206">MIEWISAQSSFLQFLTSLLTLAVWVFYAQLLLGGYLRQRRPKVVLNQVMELSTKGRFLIRAC</sequence>
<keyword evidence="1" id="KW-0812">Transmembrane</keyword>
<gene>
    <name evidence="2" type="ORF">P1P91_01495</name>
</gene>
<evidence type="ECO:0000313" key="2">
    <source>
        <dbReference type="EMBL" id="WNK20388.1"/>
    </source>
</evidence>
<organism evidence="2 3">
    <name type="scientific">Halomonas piscis</name>
    <dbReference type="NCBI Taxonomy" id="3031727"/>
    <lineage>
        <taxon>Bacteria</taxon>
        <taxon>Pseudomonadati</taxon>
        <taxon>Pseudomonadota</taxon>
        <taxon>Gammaproteobacteria</taxon>
        <taxon>Oceanospirillales</taxon>
        <taxon>Halomonadaceae</taxon>
        <taxon>Halomonas</taxon>
    </lineage>
</organism>
<evidence type="ECO:0000313" key="3">
    <source>
        <dbReference type="Proteomes" id="UP001301869"/>
    </source>
</evidence>
<keyword evidence="1" id="KW-1133">Transmembrane helix</keyword>
<feature type="transmembrane region" description="Helical" evidence="1">
    <location>
        <begin position="12"/>
        <end position="32"/>
    </location>
</feature>
<reference evidence="2 3" key="1">
    <citation type="submission" date="2023-03" db="EMBL/GenBank/DDBJ databases">
        <title>Halomonas sp. nov., isolated from Korean tranditional fermented seafood 'Jeotgal'.</title>
        <authorList>
            <person name="Kim B."/>
            <person name="Shin N.-R."/>
        </authorList>
    </citation>
    <scope>NUCLEOTIDE SEQUENCE [LARGE SCALE GENOMIC DNA]</scope>
    <source>
        <strain evidence="2 3">SG2L-4</strain>
    </source>
</reference>
<accession>A0ABY9YZS5</accession>
<keyword evidence="3" id="KW-1185">Reference proteome</keyword>
<dbReference type="RefSeq" id="WP_311884025.1">
    <property type="nucleotide sequence ID" value="NZ_CP119391.1"/>
</dbReference>
<evidence type="ECO:0000256" key="1">
    <source>
        <dbReference type="SAM" id="Phobius"/>
    </source>
</evidence>
<dbReference type="Proteomes" id="UP001301869">
    <property type="component" value="Chromosome"/>
</dbReference>